<sequence length="176" mass="19064">MDMQRKISNVMCALVVSGGVGAVVVSAPVFAEKTPEQIKRLQLTAGLGDSQSQLALAEAYALGYGGLIASEEKAVEWLTQAALQGNTMAQYNLGDMYYFGFGVEKSATAAYEWYLAATAKRHPHAHYMLALLQAQGEMGPSDESLVRYWLKEGASYGDPSASYVLNQMGIDKLNRL</sequence>
<dbReference type="SUPFAM" id="SSF81901">
    <property type="entry name" value="HCP-like"/>
    <property type="match status" value="1"/>
</dbReference>
<evidence type="ECO:0000313" key="1">
    <source>
        <dbReference type="EMBL" id="PSW12303.1"/>
    </source>
</evidence>
<reference evidence="1 2" key="1">
    <citation type="submission" date="2018-03" db="EMBL/GenBank/DDBJ databases">
        <title>Whole genome sequencing of Histamine producing bacteria.</title>
        <authorList>
            <person name="Butler K."/>
        </authorList>
    </citation>
    <scope>NUCLEOTIDE SEQUENCE [LARGE SCALE GENOMIC DNA]</scope>
    <source>
        <strain evidence="1 2">DSM 19138</strain>
    </source>
</reference>
<dbReference type="Pfam" id="PF08238">
    <property type="entry name" value="Sel1"/>
    <property type="match status" value="3"/>
</dbReference>
<dbReference type="InterPro" id="IPR011990">
    <property type="entry name" value="TPR-like_helical_dom_sf"/>
</dbReference>
<dbReference type="PANTHER" id="PTHR11102">
    <property type="entry name" value="SEL-1-LIKE PROTEIN"/>
    <property type="match status" value="1"/>
</dbReference>
<organism evidence="1 2">
    <name type="scientific">Photobacterium rosenbergii</name>
    <dbReference type="NCBI Taxonomy" id="294936"/>
    <lineage>
        <taxon>Bacteria</taxon>
        <taxon>Pseudomonadati</taxon>
        <taxon>Pseudomonadota</taxon>
        <taxon>Gammaproteobacteria</taxon>
        <taxon>Vibrionales</taxon>
        <taxon>Vibrionaceae</taxon>
        <taxon>Photobacterium</taxon>
    </lineage>
</organism>
<accession>A0A2T3NDM6</accession>
<dbReference type="EMBL" id="PYMB01000005">
    <property type="protein sequence ID" value="PSW12303.1"/>
    <property type="molecule type" value="Genomic_DNA"/>
</dbReference>
<dbReference type="InterPro" id="IPR006597">
    <property type="entry name" value="Sel1-like"/>
</dbReference>
<dbReference type="AlphaFoldDB" id="A0A2T3NDM6"/>
<comment type="caution">
    <text evidence="1">The sequence shown here is derived from an EMBL/GenBank/DDBJ whole genome shotgun (WGS) entry which is preliminary data.</text>
</comment>
<dbReference type="Gene3D" id="1.25.40.10">
    <property type="entry name" value="Tetratricopeptide repeat domain"/>
    <property type="match status" value="1"/>
</dbReference>
<dbReference type="SMART" id="SM00671">
    <property type="entry name" value="SEL1"/>
    <property type="match status" value="3"/>
</dbReference>
<gene>
    <name evidence="1" type="ORF">C9J01_14090</name>
</gene>
<name>A0A2T3NDM6_9GAMM</name>
<dbReference type="PANTHER" id="PTHR11102:SF160">
    <property type="entry name" value="ERAD-ASSOCIATED E3 UBIQUITIN-PROTEIN LIGASE COMPONENT HRD3"/>
    <property type="match status" value="1"/>
</dbReference>
<dbReference type="InterPro" id="IPR050767">
    <property type="entry name" value="Sel1_AlgK"/>
</dbReference>
<evidence type="ECO:0008006" key="3">
    <source>
        <dbReference type="Google" id="ProtNLM"/>
    </source>
</evidence>
<evidence type="ECO:0000313" key="2">
    <source>
        <dbReference type="Proteomes" id="UP000241346"/>
    </source>
</evidence>
<proteinExistence type="predicted"/>
<dbReference type="Proteomes" id="UP000241346">
    <property type="component" value="Unassembled WGS sequence"/>
</dbReference>
<protein>
    <recommendedName>
        <fullName evidence="3">Sel1 repeat family protein</fullName>
    </recommendedName>
</protein>